<proteinExistence type="predicted"/>
<dbReference type="InterPro" id="IPR002125">
    <property type="entry name" value="CMP_dCMP_dom"/>
</dbReference>
<dbReference type="PANTHER" id="PTHR11079">
    <property type="entry name" value="CYTOSINE DEAMINASE FAMILY MEMBER"/>
    <property type="match status" value="1"/>
</dbReference>
<gene>
    <name evidence="4" type="primary">guaD</name>
    <name evidence="4" type="ORF">NCTC12282_05152</name>
</gene>
<protein>
    <submittedName>
        <fullName evidence="4">Guanine deaminase</fullName>
        <ecNumber evidence="4">3.5.4.3</ecNumber>
    </submittedName>
</protein>
<dbReference type="RefSeq" id="WP_051323298.1">
    <property type="nucleotide sequence ID" value="NZ_CAADJA010000002.1"/>
</dbReference>
<feature type="domain" description="CMP/dCMP-type deaminase" evidence="3">
    <location>
        <begin position="2"/>
        <end position="123"/>
    </location>
</feature>
<name>A0A485A1U8_9GAMM</name>
<accession>A0A485A1U8</accession>
<evidence type="ECO:0000313" key="5">
    <source>
        <dbReference type="Proteomes" id="UP000373449"/>
    </source>
</evidence>
<keyword evidence="2" id="KW-0862">Zinc</keyword>
<sequence length="147" mass="16363">MGNHQTFILMAIKRAKKSAQNGGYPFGAVVVKDGDIVGKSNIDDQEFDPTAHAELSAIRNACKNLKVYNLTGCKIYSSCHPCQLCLGAIKWVGIKDIFYAMDKNDAQAIGYADDIFMDDSVVLSKTKMQDENILVFMKNWYAQRNGQ</sequence>
<dbReference type="CDD" id="cd01285">
    <property type="entry name" value="nucleoside_deaminase"/>
    <property type="match status" value="1"/>
</dbReference>
<evidence type="ECO:0000256" key="1">
    <source>
        <dbReference type="ARBA" id="ARBA00022723"/>
    </source>
</evidence>
<dbReference type="GO" id="GO:0008892">
    <property type="term" value="F:guanine deaminase activity"/>
    <property type="evidence" value="ECO:0007669"/>
    <property type="project" value="UniProtKB-EC"/>
</dbReference>
<dbReference type="InterPro" id="IPR016192">
    <property type="entry name" value="APOBEC/CMP_deaminase_Zn-bd"/>
</dbReference>
<keyword evidence="1" id="KW-0479">Metal-binding</keyword>
<reference evidence="4 5" key="1">
    <citation type="submission" date="2019-03" db="EMBL/GenBank/DDBJ databases">
        <authorList>
            <consortium name="Pathogen Informatics"/>
        </authorList>
    </citation>
    <scope>NUCLEOTIDE SEQUENCE [LARGE SCALE GENOMIC DNA]</scope>
    <source>
        <strain evidence="4 5">NCTC12282</strain>
    </source>
</reference>
<dbReference type="Gene3D" id="3.40.140.10">
    <property type="entry name" value="Cytidine Deaminase, domain 2"/>
    <property type="match status" value="1"/>
</dbReference>
<dbReference type="EMBL" id="CAADJA010000002">
    <property type="protein sequence ID" value="VFS51509.1"/>
    <property type="molecule type" value="Genomic_DNA"/>
</dbReference>
<evidence type="ECO:0000313" key="4">
    <source>
        <dbReference type="EMBL" id="VFS51509.1"/>
    </source>
</evidence>
<dbReference type="SUPFAM" id="SSF53927">
    <property type="entry name" value="Cytidine deaminase-like"/>
    <property type="match status" value="1"/>
</dbReference>
<dbReference type="GO" id="GO:0006152">
    <property type="term" value="P:purine nucleoside catabolic process"/>
    <property type="evidence" value="ECO:0007669"/>
    <property type="project" value="TreeGrafter"/>
</dbReference>
<evidence type="ECO:0000259" key="3">
    <source>
        <dbReference type="PROSITE" id="PS51747"/>
    </source>
</evidence>
<dbReference type="Pfam" id="PF00383">
    <property type="entry name" value="dCMP_cyt_deam_1"/>
    <property type="match status" value="1"/>
</dbReference>
<evidence type="ECO:0000256" key="2">
    <source>
        <dbReference type="ARBA" id="ARBA00022833"/>
    </source>
</evidence>
<dbReference type="PROSITE" id="PS00903">
    <property type="entry name" value="CYT_DCMP_DEAMINASES_1"/>
    <property type="match status" value="1"/>
</dbReference>
<dbReference type="InterPro" id="IPR016193">
    <property type="entry name" value="Cytidine_deaminase-like"/>
</dbReference>
<dbReference type="PROSITE" id="PS51747">
    <property type="entry name" value="CYT_DCMP_DEAMINASES_2"/>
    <property type="match status" value="1"/>
</dbReference>
<dbReference type="AlphaFoldDB" id="A0A485A1U8"/>
<dbReference type="GO" id="GO:0047974">
    <property type="term" value="F:guanosine deaminase activity"/>
    <property type="evidence" value="ECO:0007669"/>
    <property type="project" value="TreeGrafter"/>
</dbReference>
<dbReference type="GO" id="GO:0008270">
    <property type="term" value="F:zinc ion binding"/>
    <property type="evidence" value="ECO:0007669"/>
    <property type="project" value="InterPro"/>
</dbReference>
<keyword evidence="4" id="KW-0378">Hydrolase</keyword>
<organism evidence="4 5">
    <name type="scientific">Budvicia aquatica</name>
    <dbReference type="NCBI Taxonomy" id="82979"/>
    <lineage>
        <taxon>Bacteria</taxon>
        <taxon>Pseudomonadati</taxon>
        <taxon>Pseudomonadota</taxon>
        <taxon>Gammaproteobacteria</taxon>
        <taxon>Enterobacterales</taxon>
        <taxon>Budviciaceae</taxon>
        <taxon>Budvicia</taxon>
    </lineage>
</organism>
<dbReference type="PANTHER" id="PTHR11079:SF161">
    <property type="entry name" value="CMP_DCMP-TYPE DEAMINASE DOMAIN-CONTAINING PROTEIN"/>
    <property type="match status" value="1"/>
</dbReference>
<dbReference type="EC" id="3.5.4.3" evidence="4"/>
<dbReference type="Proteomes" id="UP000373449">
    <property type="component" value="Unassembled WGS sequence"/>
</dbReference>